<dbReference type="PROSITE" id="PS50176">
    <property type="entry name" value="ARM_REPEAT"/>
    <property type="match status" value="1"/>
</dbReference>
<dbReference type="SUPFAM" id="SSF48371">
    <property type="entry name" value="ARM repeat"/>
    <property type="match status" value="2"/>
</dbReference>
<reference evidence="4" key="4">
    <citation type="submission" date="2025-08" db="UniProtKB">
        <authorList>
            <consortium name="Ensembl"/>
        </authorList>
    </citation>
    <scope>IDENTIFICATION</scope>
</reference>
<dbReference type="InterPro" id="IPR043379">
    <property type="entry name" value="ANKAR"/>
</dbReference>
<dbReference type="Proteomes" id="UP000314986">
    <property type="component" value="Unassembled WGS sequence"/>
</dbReference>
<keyword evidence="5" id="KW-1185">Reference proteome</keyword>
<dbReference type="InParanoid" id="A0A4W3JVB7"/>
<dbReference type="PANTHER" id="PTHR46464:SF1">
    <property type="entry name" value="ANKYRIN AND ARMADILLO REPEAT-CONTAINING PROTEIN"/>
    <property type="match status" value="1"/>
</dbReference>
<name>A0A4W3JVB7_CALMI</name>
<sequence>MYNHPPIIYQLATSGLKLNQRRSIYYQKSNRSPNINEEKIGPTALHAAAKCGSLGALTCLLALQADYMKTDGRGWTPMHFAAFFDHIPCVRALYRKNPNLLDLETTAEYRSTPLLLAAMVGALDVLQYLLSIGANWRKTDSKGNNLIHLAALYFHTEVLKYFIEQDMPGLPVWNLLIGMVETFEYYRNEMGVRALEVLCVAKETYWKSIIDADVLQETASIALAELACDHRSNQVSIADEGSVDLLINILGGTKLHLQLKAAKTVEALADRNPTIQKAFLERSADKYLLKLLKVFDLEVREQASTAIWALAGNAEKQQKSMAEQIGYSFIIDLLLSPSDNMRYVGSEAVISISKDNKEYQNQICAANGIPPLVRILRRSESTVRTLLRAIVALGTLCIGVAYINNEFCQNKIAEEGGMTSLVDLLSFETTLEVKVEVVHALARIVLGNPKLQLSLHNNKDFSYRIPLSLLTTGDKKIGLRAGSALALFSYNNPAQQALILDCGGIQMSIYEDFLQSKNEEEKVSASFQIVALGKVIVGRDVVALSAMGITTLVKLLTSHNFTTVIKAGELLAALCRTRGGISDAIVTMGAVEKLCAHLDSTNEQIQKVCAVTLGYLTFNLTAQRRLMVQCRNQPKLFDLLISALSIDATICMDFIEEFKRQKKMGLPSQSLEINGGPPVIPIRKVRPKSVGVPYKESQKVGFRTKSAPAVSSEKPKTAVNQSKNAQALDMKKLKDKQVTK</sequence>
<dbReference type="PANTHER" id="PTHR46464">
    <property type="entry name" value="ANK_REP_REGION DOMAIN-CONTAINING PROTEIN"/>
    <property type="match status" value="1"/>
</dbReference>
<dbReference type="InterPro" id="IPR011989">
    <property type="entry name" value="ARM-like"/>
</dbReference>
<dbReference type="InterPro" id="IPR000225">
    <property type="entry name" value="Armadillo"/>
</dbReference>
<dbReference type="Pfam" id="PF12796">
    <property type="entry name" value="Ank_2"/>
    <property type="match status" value="2"/>
</dbReference>
<feature type="repeat" description="ANK" evidence="1">
    <location>
        <begin position="109"/>
        <end position="141"/>
    </location>
</feature>
<dbReference type="InterPro" id="IPR036770">
    <property type="entry name" value="Ankyrin_rpt-contain_sf"/>
</dbReference>
<dbReference type="SUPFAM" id="SSF48403">
    <property type="entry name" value="Ankyrin repeat"/>
    <property type="match status" value="1"/>
</dbReference>
<dbReference type="Gene3D" id="1.25.10.10">
    <property type="entry name" value="Leucine-rich Repeat Variant"/>
    <property type="match status" value="3"/>
</dbReference>
<organism evidence="4 5">
    <name type="scientific">Callorhinchus milii</name>
    <name type="common">Ghost shark</name>
    <dbReference type="NCBI Taxonomy" id="7868"/>
    <lineage>
        <taxon>Eukaryota</taxon>
        <taxon>Metazoa</taxon>
        <taxon>Chordata</taxon>
        <taxon>Craniata</taxon>
        <taxon>Vertebrata</taxon>
        <taxon>Chondrichthyes</taxon>
        <taxon>Holocephali</taxon>
        <taxon>Chimaeriformes</taxon>
        <taxon>Callorhinchidae</taxon>
        <taxon>Callorhinchus</taxon>
    </lineage>
</organism>
<dbReference type="SMART" id="SM00185">
    <property type="entry name" value="ARM"/>
    <property type="match status" value="5"/>
</dbReference>
<dbReference type="Ensembl" id="ENSCMIT00000036374.1">
    <property type="protein sequence ID" value="ENSCMIP00000035845.1"/>
    <property type="gene ID" value="ENSCMIG00000015162.1"/>
</dbReference>
<proteinExistence type="predicted"/>
<dbReference type="InterPro" id="IPR016024">
    <property type="entry name" value="ARM-type_fold"/>
</dbReference>
<feature type="compositionally biased region" description="Basic and acidic residues" evidence="3">
    <location>
        <begin position="729"/>
        <end position="740"/>
    </location>
</feature>
<dbReference type="Pfam" id="PF00514">
    <property type="entry name" value="Arm"/>
    <property type="match status" value="1"/>
</dbReference>
<evidence type="ECO:0000256" key="2">
    <source>
        <dbReference type="PROSITE-ProRule" id="PRU00259"/>
    </source>
</evidence>
<protein>
    <submittedName>
        <fullName evidence="4">Ankyrin and armadillo repeat containing</fullName>
    </submittedName>
</protein>
<dbReference type="STRING" id="7868.ENSCMIP00000035845"/>
<dbReference type="AlphaFoldDB" id="A0A4W3JVB7"/>
<dbReference type="GeneTree" id="ENSGT00680000100065"/>
<reference evidence="5" key="1">
    <citation type="journal article" date="2006" name="Science">
        <title>Ancient noncoding elements conserved in the human genome.</title>
        <authorList>
            <person name="Venkatesh B."/>
            <person name="Kirkness E.F."/>
            <person name="Loh Y.H."/>
            <person name="Halpern A.L."/>
            <person name="Lee A.P."/>
            <person name="Johnson J."/>
            <person name="Dandona N."/>
            <person name="Viswanathan L.D."/>
            <person name="Tay A."/>
            <person name="Venter J.C."/>
            <person name="Strausberg R.L."/>
            <person name="Brenner S."/>
        </authorList>
    </citation>
    <scope>NUCLEOTIDE SEQUENCE [LARGE SCALE GENOMIC DNA]</scope>
</reference>
<dbReference type="Gene3D" id="1.25.40.20">
    <property type="entry name" value="Ankyrin repeat-containing domain"/>
    <property type="match status" value="1"/>
</dbReference>
<evidence type="ECO:0000256" key="1">
    <source>
        <dbReference type="PROSITE-ProRule" id="PRU00023"/>
    </source>
</evidence>
<dbReference type="OMA" id="TEANACP"/>
<dbReference type="SMART" id="SM00248">
    <property type="entry name" value="ANK"/>
    <property type="match status" value="4"/>
</dbReference>
<reference evidence="5" key="2">
    <citation type="journal article" date="2007" name="PLoS Biol.">
        <title>Survey sequencing and comparative analysis of the elephant shark (Callorhinchus milii) genome.</title>
        <authorList>
            <person name="Venkatesh B."/>
            <person name="Kirkness E.F."/>
            <person name="Loh Y.H."/>
            <person name="Halpern A.L."/>
            <person name="Lee A.P."/>
            <person name="Johnson J."/>
            <person name="Dandona N."/>
            <person name="Viswanathan L.D."/>
            <person name="Tay A."/>
            <person name="Venter J.C."/>
            <person name="Strausberg R.L."/>
            <person name="Brenner S."/>
        </authorList>
    </citation>
    <scope>NUCLEOTIDE SEQUENCE [LARGE SCALE GENOMIC DNA]</scope>
</reference>
<dbReference type="InterPro" id="IPR002110">
    <property type="entry name" value="Ankyrin_rpt"/>
</dbReference>
<reference evidence="5" key="3">
    <citation type="journal article" date="2014" name="Nature">
        <title>Elephant shark genome provides unique insights into gnathostome evolution.</title>
        <authorList>
            <consortium name="International Elephant Shark Genome Sequencing Consortium"/>
            <person name="Venkatesh B."/>
            <person name="Lee A.P."/>
            <person name="Ravi V."/>
            <person name="Maurya A.K."/>
            <person name="Lian M.M."/>
            <person name="Swann J.B."/>
            <person name="Ohta Y."/>
            <person name="Flajnik M.F."/>
            <person name="Sutoh Y."/>
            <person name="Kasahara M."/>
            <person name="Hoon S."/>
            <person name="Gangu V."/>
            <person name="Roy S.W."/>
            <person name="Irimia M."/>
            <person name="Korzh V."/>
            <person name="Kondrychyn I."/>
            <person name="Lim Z.W."/>
            <person name="Tay B.H."/>
            <person name="Tohari S."/>
            <person name="Kong K.W."/>
            <person name="Ho S."/>
            <person name="Lorente-Galdos B."/>
            <person name="Quilez J."/>
            <person name="Marques-Bonet T."/>
            <person name="Raney B.J."/>
            <person name="Ingham P.W."/>
            <person name="Tay A."/>
            <person name="Hillier L.W."/>
            <person name="Minx P."/>
            <person name="Boehm T."/>
            <person name="Wilson R.K."/>
            <person name="Brenner S."/>
            <person name="Warren W.C."/>
        </authorList>
    </citation>
    <scope>NUCLEOTIDE SEQUENCE [LARGE SCALE GENOMIC DNA]</scope>
</reference>
<evidence type="ECO:0000313" key="5">
    <source>
        <dbReference type="Proteomes" id="UP000314986"/>
    </source>
</evidence>
<dbReference type="PROSITE" id="PS50297">
    <property type="entry name" value="ANK_REP_REGION"/>
    <property type="match status" value="1"/>
</dbReference>
<evidence type="ECO:0000256" key="3">
    <source>
        <dbReference type="SAM" id="MobiDB-lite"/>
    </source>
</evidence>
<keyword evidence="1" id="KW-0040">ANK repeat</keyword>
<feature type="region of interest" description="Disordered" evidence="3">
    <location>
        <begin position="699"/>
        <end position="740"/>
    </location>
</feature>
<dbReference type="PROSITE" id="PS50088">
    <property type="entry name" value="ANK_REPEAT"/>
    <property type="match status" value="1"/>
</dbReference>
<feature type="repeat" description="ARM" evidence="2">
    <location>
        <begin position="367"/>
        <end position="396"/>
    </location>
</feature>
<accession>A0A4W3JVB7</accession>
<reference evidence="4" key="5">
    <citation type="submission" date="2025-09" db="UniProtKB">
        <authorList>
            <consortium name="Ensembl"/>
        </authorList>
    </citation>
    <scope>IDENTIFICATION</scope>
</reference>
<evidence type="ECO:0000313" key="4">
    <source>
        <dbReference type="Ensembl" id="ENSCMIP00000035845.1"/>
    </source>
</evidence>